<dbReference type="AlphaFoldDB" id="A0A1B2J1Z0"/>
<sequence>MTRKRRPKKIRTEVMIFCEGETELNYFKMLQQKYNGSGIKLKLRNENGQKGNKLVNEAIVWRNAQGNGFSGSIYVCFDDDSQDKDSLVTALQTANHHHINVIFSKINVEVWLLRHFRPIETTEKWLEKTWLYQRLTETLQLKKRYESYKGQDIAYKYEDYVQDAATNCAAFFGETALDSSVFYTNRPFTNFNHSIRDIFSIDTL</sequence>
<name>A0A1B2J1Z0_9LACO</name>
<evidence type="ECO:0000313" key="1">
    <source>
        <dbReference type="EMBL" id="ANZ68321.1"/>
    </source>
</evidence>
<reference evidence="1 2" key="1">
    <citation type="submission" date="2016-03" db="EMBL/GenBank/DDBJ databases">
        <title>Pediococcus and Lactobacillus from brewery environment - whole genome sequencing and assembly.</title>
        <authorList>
            <person name="Behr J."/>
            <person name="Geissler A.J."/>
            <person name="Vogel R.F."/>
        </authorList>
    </citation>
    <scope>NUCLEOTIDE SEQUENCE [LARGE SCALE GENOMIC DNA]</scope>
    <source>
        <strain evidence="1 2">TMW 1.1995</strain>
    </source>
</reference>
<dbReference type="STRING" id="240427.AYR62_03175"/>
<protein>
    <recommendedName>
        <fullName evidence="3">RloB-like protein</fullName>
    </recommendedName>
</protein>
<dbReference type="InterPro" id="IPR025591">
    <property type="entry name" value="RloB"/>
</dbReference>
<accession>A0A1B2J1Z0</accession>
<evidence type="ECO:0000313" key="2">
    <source>
        <dbReference type="Proteomes" id="UP000093267"/>
    </source>
</evidence>
<dbReference type="Proteomes" id="UP000093267">
    <property type="component" value="Chromosome"/>
</dbReference>
<organism evidence="1 2">
    <name type="scientific">Secundilactobacillus paracollinoides</name>
    <dbReference type="NCBI Taxonomy" id="240427"/>
    <lineage>
        <taxon>Bacteria</taxon>
        <taxon>Bacillati</taxon>
        <taxon>Bacillota</taxon>
        <taxon>Bacilli</taxon>
        <taxon>Lactobacillales</taxon>
        <taxon>Lactobacillaceae</taxon>
        <taxon>Secundilactobacillus</taxon>
    </lineage>
</organism>
<gene>
    <name evidence="1" type="ORF">AYR63_15100</name>
</gene>
<dbReference type="KEGG" id="lpd:AYR62_03175"/>
<dbReference type="RefSeq" id="WP_056987100.1">
    <property type="nucleotide sequence ID" value="NZ_CP014912.1"/>
</dbReference>
<evidence type="ECO:0008006" key="3">
    <source>
        <dbReference type="Google" id="ProtNLM"/>
    </source>
</evidence>
<dbReference type="Pfam" id="PF13707">
    <property type="entry name" value="RloB"/>
    <property type="match status" value="1"/>
</dbReference>
<proteinExistence type="predicted"/>
<keyword evidence="2" id="KW-1185">Reference proteome</keyword>
<dbReference type="EMBL" id="CP014924">
    <property type="protein sequence ID" value="ANZ68321.1"/>
    <property type="molecule type" value="Genomic_DNA"/>
</dbReference>